<dbReference type="Proteomes" id="UP000770586">
    <property type="component" value="Unassembled WGS sequence"/>
</dbReference>
<keyword evidence="3" id="KW-1185">Reference proteome</keyword>
<organism evidence="2 3">
    <name type="scientific">Halorubrum trapanicum</name>
    <dbReference type="NCBI Taxonomy" id="29284"/>
    <lineage>
        <taxon>Archaea</taxon>
        <taxon>Methanobacteriati</taxon>
        <taxon>Methanobacteriota</taxon>
        <taxon>Stenosarchaea group</taxon>
        <taxon>Halobacteria</taxon>
        <taxon>Halobacteriales</taxon>
        <taxon>Haloferacaceae</taxon>
        <taxon>Halorubrum</taxon>
    </lineage>
</organism>
<proteinExistence type="predicted"/>
<keyword evidence="1" id="KW-0812">Transmembrane</keyword>
<dbReference type="OrthoDB" id="271722at2157"/>
<feature type="transmembrane region" description="Helical" evidence="1">
    <location>
        <begin position="6"/>
        <end position="25"/>
    </location>
</feature>
<gene>
    <name evidence="2" type="ORF">J2744_003083</name>
</gene>
<evidence type="ECO:0000313" key="3">
    <source>
        <dbReference type="Proteomes" id="UP000770586"/>
    </source>
</evidence>
<keyword evidence="1" id="KW-0472">Membrane</keyword>
<accession>A0A8J7RBT3</accession>
<keyword evidence="1" id="KW-1133">Transmembrane helix</keyword>
<dbReference type="EMBL" id="JAGGKE010000023">
    <property type="protein sequence ID" value="MBP1903378.1"/>
    <property type="molecule type" value="Genomic_DNA"/>
</dbReference>
<name>A0A8J7RBT3_9EURY</name>
<evidence type="ECO:0000256" key="1">
    <source>
        <dbReference type="SAM" id="Phobius"/>
    </source>
</evidence>
<comment type="caution">
    <text evidence="2">The sequence shown here is derived from an EMBL/GenBank/DDBJ whole genome shotgun (WGS) entry which is preliminary data.</text>
</comment>
<protein>
    <submittedName>
        <fullName evidence="2">Uncharacterized protein</fullName>
    </submittedName>
</protein>
<dbReference type="AlphaFoldDB" id="A0A8J7RBT3"/>
<reference evidence="2 3" key="1">
    <citation type="submission" date="2021-03" db="EMBL/GenBank/DDBJ databases">
        <title>Genomic Encyclopedia of Type Strains, Phase IV (KMG-IV): sequencing the most valuable type-strain genomes for metagenomic binning, comparative biology and taxonomic classification.</title>
        <authorList>
            <person name="Goeker M."/>
        </authorList>
    </citation>
    <scope>NUCLEOTIDE SEQUENCE [LARGE SCALE GENOMIC DNA]</scope>
    <source>
        <strain evidence="2 3">DSM 12287</strain>
    </source>
</reference>
<dbReference type="RefSeq" id="WP_210114052.1">
    <property type="nucleotide sequence ID" value="NZ_BAAADX010000004.1"/>
</dbReference>
<sequence length="304" mass="34540">MPPTIVLIVITVLMTIVLAHGYRTLTALLVLRSLPSADTDTPSSIVDGETVALTGKLTVEEPVETAAAVVEDADRPVGAYLWRSRFSDNTNSDLTIEEWGWERQNWHTFASGIEWGRFGVEAGSRTVRIDPSWLRTALDAERLDELEIGGVNKHDRLSVYLWDSWYTYLRNRIEHRSFQQFAGYVQRHNAEIDLDRYLLEARPLLEGDEVSISGEIHLEQGEPVLRGTDNVPLLLSDKGFNEHRKWLKRRVLRKGAFITGLLVVAVSLRFEFYIPLGILVVGWLLYGAYNFVQDAGSFLEWIRG</sequence>
<feature type="transmembrane region" description="Helical" evidence="1">
    <location>
        <begin position="251"/>
        <end position="268"/>
    </location>
</feature>
<feature type="transmembrane region" description="Helical" evidence="1">
    <location>
        <begin position="274"/>
        <end position="292"/>
    </location>
</feature>
<evidence type="ECO:0000313" key="2">
    <source>
        <dbReference type="EMBL" id="MBP1903378.1"/>
    </source>
</evidence>